<feature type="domain" description="Histidine kinase" evidence="9">
    <location>
        <begin position="228"/>
        <end position="440"/>
    </location>
</feature>
<dbReference type="PROSITE" id="PS50109">
    <property type="entry name" value="HIS_KIN"/>
    <property type="match status" value="1"/>
</dbReference>
<keyword evidence="8" id="KW-0812">Transmembrane</keyword>
<dbReference type="EC" id="2.7.13.3" evidence="2"/>
<keyword evidence="8" id="KW-0472">Membrane</keyword>
<comment type="catalytic activity">
    <reaction evidence="1">
        <text>ATP + protein L-histidine = ADP + protein N-phospho-L-histidine.</text>
        <dbReference type="EC" id="2.7.13.3"/>
    </reaction>
</comment>
<evidence type="ECO:0000256" key="2">
    <source>
        <dbReference type="ARBA" id="ARBA00012438"/>
    </source>
</evidence>
<dbReference type="SUPFAM" id="SSF55874">
    <property type="entry name" value="ATPase domain of HSP90 chaperone/DNA topoisomerase II/histidine kinase"/>
    <property type="match status" value="1"/>
</dbReference>
<dbReference type="InterPro" id="IPR003661">
    <property type="entry name" value="HisK_dim/P_dom"/>
</dbReference>
<dbReference type="SMART" id="SM00387">
    <property type="entry name" value="HATPase_c"/>
    <property type="match status" value="1"/>
</dbReference>
<dbReference type="InterPro" id="IPR005467">
    <property type="entry name" value="His_kinase_dom"/>
</dbReference>
<dbReference type="CDD" id="cd00075">
    <property type="entry name" value="HATPase"/>
    <property type="match status" value="1"/>
</dbReference>
<accession>A0A3S3QEC0</accession>
<gene>
    <name evidence="10" type="ORF">DPV69_17645</name>
</gene>
<dbReference type="Pfam" id="PF00512">
    <property type="entry name" value="HisKA"/>
    <property type="match status" value="1"/>
</dbReference>
<dbReference type="PANTHER" id="PTHR45453:SF1">
    <property type="entry name" value="PHOSPHATE REGULON SENSOR PROTEIN PHOR"/>
    <property type="match status" value="1"/>
</dbReference>
<keyword evidence="8" id="KW-1133">Transmembrane helix</keyword>
<keyword evidence="3" id="KW-0597">Phosphoprotein</keyword>
<dbReference type="PANTHER" id="PTHR45453">
    <property type="entry name" value="PHOSPHATE REGULON SENSOR PROTEIN PHOR"/>
    <property type="match status" value="1"/>
</dbReference>
<evidence type="ECO:0000256" key="7">
    <source>
        <dbReference type="SAM" id="Coils"/>
    </source>
</evidence>
<dbReference type="RefSeq" id="WP_113648735.1">
    <property type="nucleotide sequence ID" value="NZ_QMHN01000006.1"/>
</dbReference>
<dbReference type="CDD" id="cd00082">
    <property type="entry name" value="HisKA"/>
    <property type="match status" value="1"/>
</dbReference>
<dbReference type="Gene3D" id="1.10.287.130">
    <property type="match status" value="1"/>
</dbReference>
<evidence type="ECO:0000256" key="5">
    <source>
        <dbReference type="ARBA" id="ARBA00022777"/>
    </source>
</evidence>
<dbReference type="InterPro" id="IPR036097">
    <property type="entry name" value="HisK_dim/P_sf"/>
</dbReference>
<keyword evidence="6" id="KW-0902">Two-component regulatory system</keyword>
<dbReference type="GO" id="GO:0004721">
    <property type="term" value="F:phosphoprotein phosphatase activity"/>
    <property type="evidence" value="ECO:0007669"/>
    <property type="project" value="TreeGrafter"/>
</dbReference>
<feature type="transmembrane region" description="Helical" evidence="8">
    <location>
        <begin position="144"/>
        <end position="164"/>
    </location>
</feature>
<dbReference type="AlphaFoldDB" id="A0A3S3QEC0"/>
<keyword evidence="5 10" id="KW-0418">Kinase</keyword>
<organism evidence="10 11">
    <name type="scientific">Pedobacter chitinilyticus</name>
    <dbReference type="NCBI Taxonomy" id="2233776"/>
    <lineage>
        <taxon>Bacteria</taxon>
        <taxon>Pseudomonadati</taxon>
        <taxon>Bacteroidota</taxon>
        <taxon>Sphingobacteriia</taxon>
        <taxon>Sphingobacteriales</taxon>
        <taxon>Sphingobacteriaceae</taxon>
        <taxon>Pedobacter</taxon>
    </lineage>
</organism>
<feature type="coiled-coil region" evidence="7">
    <location>
        <begin position="298"/>
        <end position="325"/>
    </location>
</feature>
<evidence type="ECO:0000259" key="9">
    <source>
        <dbReference type="PROSITE" id="PS50109"/>
    </source>
</evidence>
<dbReference type="SUPFAM" id="SSF47384">
    <property type="entry name" value="Homodimeric domain of signal transducing histidine kinase"/>
    <property type="match status" value="1"/>
</dbReference>
<evidence type="ECO:0000256" key="8">
    <source>
        <dbReference type="SAM" id="Phobius"/>
    </source>
</evidence>
<evidence type="ECO:0000256" key="6">
    <source>
        <dbReference type="ARBA" id="ARBA00023012"/>
    </source>
</evidence>
<dbReference type="GO" id="GO:0016036">
    <property type="term" value="P:cellular response to phosphate starvation"/>
    <property type="evidence" value="ECO:0007669"/>
    <property type="project" value="TreeGrafter"/>
</dbReference>
<evidence type="ECO:0000256" key="3">
    <source>
        <dbReference type="ARBA" id="ARBA00022553"/>
    </source>
</evidence>
<comment type="caution">
    <text evidence="10">The sequence shown here is derived from an EMBL/GenBank/DDBJ whole genome shotgun (WGS) entry which is preliminary data.</text>
</comment>
<dbReference type="SMART" id="SM00388">
    <property type="entry name" value="HisKA"/>
    <property type="match status" value="1"/>
</dbReference>
<evidence type="ECO:0000256" key="1">
    <source>
        <dbReference type="ARBA" id="ARBA00000085"/>
    </source>
</evidence>
<dbReference type="Proteomes" id="UP000284120">
    <property type="component" value="Unassembled WGS sequence"/>
</dbReference>
<sequence length="442" mass="50581">MRLQEKLTLYNAATKIALIFILGTIILFSLEKISINHLDNRLSKKETKLIRNLNDSEVDSLLNAEQTFTDYNILKDEFIVLTLIPKQKKLDTTEKFSTGDREIMGDIEAYRILTKQFEYKNKYYQLELGTTAAGAISIKKSLGIYMFIVLMVSLSITLVTDYAFTRFLLKPFYKILDQKINKVNDPITFDYSKIPTNTTDFVLLDDSINGLMRKITDLFLLEKQFIANVSHELLTPISILNGRLENILASETLAVEHEEKIMASLKTLSRLKSIINSLLLISKVENEQYVKKDQIVIRQELEDIYEDLTERISDKRITYENQTQEDFIFLGNQPLIHTLLINIINNAIKYSKNAGKIVISDQLTEVAYTLSITDNGIGMENEIVKKAFHRFERENNEEVSGLGLGLAICNSIAKFHHISLDISSKKNEGTKVSITFPLEKQL</sequence>
<dbReference type="InterPro" id="IPR050351">
    <property type="entry name" value="BphY/WalK/GraS-like"/>
</dbReference>
<dbReference type="PRINTS" id="PR00344">
    <property type="entry name" value="BCTRLSENSOR"/>
</dbReference>
<dbReference type="Pfam" id="PF02518">
    <property type="entry name" value="HATPase_c"/>
    <property type="match status" value="1"/>
</dbReference>
<dbReference type="EMBL" id="SAYW01000006">
    <property type="protein sequence ID" value="RWU04986.1"/>
    <property type="molecule type" value="Genomic_DNA"/>
</dbReference>
<keyword evidence="11" id="KW-1185">Reference proteome</keyword>
<evidence type="ECO:0000313" key="11">
    <source>
        <dbReference type="Proteomes" id="UP000284120"/>
    </source>
</evidence>
<proteinExistence type="predicted"/>
<dbReference type="Gene3D" id="3.30.565.10">
    <property type="entry name" value="Histidine kinase-like ATPase, C-terminal domain"/>
    <property type="match status" value="1"/>
</dbReference>
<dbReference type="GO" id="GO:0005886">
    <property type="term" value="C:plasma membrane"/>
    <property type="evidence" value="ECO:0007669"/>
    <property type="project" value="TreeGrafter"/>
</dbReference>
<protein>
    <recommendedName>
        <fullName evidence="2">histidine kinase</fullName>
        <ecNumber evidence="2">2.7.13.3</ecNumber>
    </recommendedName>
</protein>
<keyword evidence="7" id="KW-0175">Coiled coil</keyword>
<dbReference type="GO" id="GO:0000155">
    <property type="term" value="F:phosphorelay sensor kinase activity"/>
    <property type="evidence" value="ECO:0007669"/>
    <property type="project" value="InterPro"/>
</dbReference>
<dbReference type="OrthoDB" id="1522504at2"/>
<name>A0A3S3QEC0_9SPHI</name>
<reference evidence="10 11" key="1">
    <citation type="submission" date="2018-06" db="EMBL/GenBank/DDBJ databases">
        <title>Pedobacter endophyticus sp. nov., an endophytic bacterium isolated from a leaf of Triticum aestivum.</title>
        <authorList>
            <person name="Zhang L."/>
        </authorList>
    </citation>
    <scope>NUCLEOTIDE SEQUENCE [LARGE SCALE GENOMIC DNA]</scope>
    <source>
        <strain evidence="10 11">CM134L-2</strain>
    </source>
</reference>
<dbReference type="InterPro" id="IPR036890">
    <property type="entry name" value="HATPase_C_sf"/>
</dbReference>
<keyword evidence="4" id="KW-0808">Transferase</keyword>
<feature type="transmembrane region" description="Helical" evidence="8">
    <location>
        <begin position="12"/>
        <end position="30"/>
    </location>
</feature>
<dbReference type="InterPro" id="IPR004358">
    <property type="entry name" value="Sig_transdc_His_kin-like_C"/>
</dbReference>
<dbReference type="InterPro" id="IPR003594">
    <property type="entry name" value="HATPase_dom"/>
</dbReference>
<evidence type="ECO:0000313" key="10">
    <source>
        <dbReference type="EMBL" id="RWU04986.1"/>
    </source>
</evidence>
<evidence type="ECO:0000256" key="4">
    <source>
        <dbReference type="ARBA" id="ARBA00022679"/>
    </source>
</evidence>